<dbReference type="InterPro" id="IPR000109">
    <property type="entry name" value="POT_fam"/>
</dbReference>
<evidence type="ECO:0000256" key="3">
    <source>
        <dbReference type="ARBA" id="ARBA00022692"/>
    </source>
</evidence>
<dbReference type="GO" id="GO:0016020">
    <property type="term" value="C:membrane"/>
    <property type="evidence" value="ECO:0007669"/>
    <property type="project" value="UniProtKB-SubCell"/>
</dbReference>
<evidence type="ECO:0000256" key="5">
    <source>
        <dbReference type="ARBA" id="ARBA00023136"/>
    </source>
</evidence>
<reference evidence="8" key="1">
    <citation type="submission" date="2020-06" db="EMBL/GenBank/DDBJ databases">
        <authorList>
            <person name="Li T."/>
            <person name="Hu X."/>
            <person name="Zhang T."/>
            <person name="Song X."/>
            <person name="Zhang H."/>
            <person name="Dai N."/>
            <person name="Sheng W."/>
            <person name="Hou X."/>
            <person name="Wei L."/>
        </authorList>
    </citation>
    <scope>NUCLEOTIDE SEQUENCE</scope>
    <source>
        <strain evidence="8">KEN1</strain>
        <tissue evidence="8">Leaf</tissue>
    </source>
</reference>
<comment type="similarity">
    <text evidence="6">Belongs to the major facilitator superfamily. Phosphate:H(+) symporter (TC 2.A.1.9) family.</text>
</comment>
<name>A0AAW2X675_9LAMI</name>
<organism evidence="8">
    <name type="scientific">Sesamum latifolium</name>
    <dbReference type="NCBI Taxonomy" id="2727402"/>
    <lineage>
        <taxon>Eukaryota</taxon>
        <taxon>Viridiplantae</taxon>
        <taxon>Streptophyta</taxon>
        <taxon>Embryophyta</taxon>
        <taxon>Tracheophyta</taxon>
        <taxon>Spermatophyta</taxon>
        <taxon>Magnoliopsida</taxon>
        <taxon>eudicotyledons</taxon>
        <taxon>Gunneridae</taxon>
        <taxon>Pentapetalae</taxon>
        <taxon>asterids</taxon>
        <taxon>lamiids</taxon>
        <taxon>Lamiales</taxon>
        <taxon>Pedaliaceae</taxon>
        <taxon>Sesamum</taxon>
    </lineage>
</organism>
<proteinExistence type="inferred from homology"/>
<reference evidence="8" key="2">
    <citation type="journal article" date="2024" name="Plant">
        <title>Genomic evolution and insights into agronomic trait innovations of Sesamum species.</title>
        <authorList>
            <person name="Miao H."/>
            <person name="Wang L."/>
            <person name="Qu L."/>
            <person name="Liu H."/>
            <person name="Sun Y."/>
            <person name="Le M."/>
            <person name="Wang Q."/>
            <person name="Wei S."/>
            <person name="Zheng Y."/>
            <person name="Lin W."/>
            <person name="Duan Y."/>
            <person name="Cao H."/>
            <person name="Xiong S."/>
            <person name="Wang X."/>
            <person name="Wei L."/>
            <person name="Li C."/>
            <person name="Ma Q."/>
            <person name="Ju M."/>
            <person name="Zhao R."/>
            <person name="Li G."/>
            <person name="Mu C."/>
            <person name="Tian Q."/>
            <person name="Mei H."/>
            <person name="Zhang T."/>
            <person name="Gao T."/>
            <person name="Zhang H."/>
        </authorList>
    </citation>
    <scope>NUCLEOTIDE SEQUENCE</scope>
    <source>
        <strain evidence="8">KEN1</strain>
    </source>
</reference>
<comment type="subcellular location">
    <subcellularLocation>
        <location evidence="1">Membrane</location>
        <topology evidence="1">Multi-pass membrane protein</topology>
    </subcellularLocation>
</comment>
<evidence type="ECO:0000256" key="4">
    <source>
        <dbReference type="ARBA" id="ARBA00022989"/>
    </source>
</evidence>
<dbReference type="GO" id="GO:0022857">
    <property type="term" value="F:transmembrane transporter activity"/>
    <property type="evidence" value="ECO:0007669"/>
    <property type="project" value="InterPro"/>
</dbReference>
<dbReference type="InterPro" id="IPR036259">
    <property type="entry name" value="MFS_trans_sf"/>
</dbReference>
<sequence>MTLLTLSASVLGLRQTCYRKDDCFATSQTAVFSLELYLVALGSSGMKPCVSSYWADQLDGVDEVHEYTSIKNLAAILSPDFASFLDKVAVEKESNHSKGLVNPWRLCTITQGEMLKWIIRMLPVLATRIIFNTVLGQMSNMFLLQAEYMDARLGRPNFRILVASFSIFNPISVIFWYPL</sequence>
<keyword evidence="4 7" id="KW-1133">Transmembrane helix</keyword>
<gene>
    <name evidence="8" type="ORF">Slati_1399000</name>
</gene>
<comment type="caution">
    <text evidence="8">The sequence shown here is derived from an EMBL/GenBank/DDBJ whole genome shotgun (WGS) entry which is preliminary data.</text>
</comment>
<dbReference type="EMBL" id="JACGWN010000005">
    <property type="protein sequence ID" value="KAL0448426.1"/>
    <property type="molecule type" value="Genomic_DNA"/>
</dbReference>
<protein>
    <submittedName>
        <fullName evidence="8">Protein NRT1/ PTR FAMILY 8.2</fullName>
    </submittedName>
</protein>
<dbReference type="Pfam" id="PF00854">
    <property type="entry name" value="PTR2"/>
    <property type="match status" value="2"/>
</dbReference>
<evidence type="ECO:0000313" key="8">
    <source>
        <dbReference type="EMBL" id="KAL0448426.1"/>
    </source>
</evidence>
<evidence type="ECO:0000256" key="7">
    <source>
        <dbReference type="SAM" id="Phobius"/>
    </source>
</evidence>
<comment type="similarity">
    <text evidence="2">Belongs to the major facilitator superfamily. Proton-dependent oligopeptide transporter (POT/PTR) (TC 2.A.17) family.</text>
</comment>
<feature type="transmembrane region" description="Helical" evidence="7">
    <location>
        <begin position="157"/>
        <end position="177"/>
    </location>
</feature>
<evidence type="ECO:0000256" key="2">
    <source>
        <dbReference type="ARBA" id="ARBA00005982"/>
    </source>
</evidence>
<dbReference type="AlphaFoldDB" id="A0AAW2X675"/>
<keyword evidence="5 7" id="KW-0472">Membrane</keyword>
<keyword evidence="3 7" id="KW-0812">Transmembrane</keyword>
<evidence type="ECO:0000256" key="6">
    <source>
        <dbReference type="ARBA" id="ARBA00044504"/>
    </source>
</evidence>
<dbReference type="PANTHER" id="PTHR11654">
    <property type="entry name" value="OLIGOPEPTIDE TRANSPORTER-RELATED"/>
    <property type="match status" value="1"/>
</dbReference>
<accession>A0AAW2X675</accession>
<dbReference type="Gene3D" id="1.20.1250.20">
    <property type="entry name" value="MFS general substrate transporter like domains"/>
    <property type="match status" value="2"/>
</dbReference>
<evidence type="ECO:0000256" key="1">
    <source>
        <dbReference type="ARBA" id="ARBA00004141"/>
    </source>
</evidence>
<feature type="transmembrane region" description="Helical" evidence="7">
    <location>
        <begin position="117"/>
        <end position="136"/>
    </location>
</feature>